<organism evidence="3 4">
    <name type="scientific">Psychrobacillus vulpis</name>
    <dbReference type="NCBI Taxonomy" id="2325572"/>
    <lineage>
        <taxon>Bacteria</taxon>
        <taxon>Bacillati</taxon>
        <taxon>Bacillota</taxon>
        <taxon>Bacilli</taxon>
        <taxon>Bacillales</taxon>
        <taxon>Bacillaceae</taxon>
        <taxon>Psychrobacillus</taxon>
    </lineage>
</organism>
<dbReference type="AlphaFoldDB" id="A0A544TMM0"/>
<name>A0A544TMM0_9BACI</name>
<dbReference type="PANTHER" id="PTHR12526:SF630">
    <property type="entry name" value="GLYCOSYLTRANSFERASE"/>
    <property type="match status" value="1"/>
</dbReference>
<dbReference type="InterPro" id="IPR001296">
    <property type="entry name" value="Glyco_trans_1"/>
</dbReference>
<dbReference type="EMBL" id="VDGI01000019">
    <property type="protein sequence ID" value="TQR18714.1"/>
    <property type="molecule type" value="Genomic_DNA"/>
</dbReference>
<feature type="domain" description="Glycosyltransferase subfamily 4-like N-terminal" evidence="2">
    <location>
        <begin position="68"/>
        <end position="245"/>
    </location>
</feature>
<keyword evidence="4" id="KW-1185">Reference proteome</keyword>
<evidence type="ECO:0000313" key="4">
    <source>
        <dbReference type="Proteomes" id="UP000316626"/>
    </source>
</evidence>
<keyword evidence="3" id="KW-0808">Transferase</keyword>
<protein>
    <submittedName>
        <fullName evidence="3">Glycosyltransferase family 4 protein</fullName>
    </submittedName>
</protein>
<evidence type="ECO:0000313" key="3">
    <source>
        <dbReference type="EMBL" id="TQR18714.1"/>
    </source>
</evidence>
<dbReference type="Proteomes" id="UP000316626">
    <property type="component" value="Unassembled WGS sequence"/>
</dbReference>
<dbReference type="Gene3D" id="3.40.50.2000">
    <property type="entry name" value="Glycogen Phosphorylase B"/>
    <property type="match status" value="2"/>
</dbReference>
<evidence type="ECO:0000259" key="2">
    <source>
        <dbReference type="Pfam" id="PF13439"/>
    </source>
</evidence>
<dbReference type="Pfam" id="PF00534">
    <property type="entry name" value="Glycos_transf_1"/>
    <property type="match status" value="1"/>
</dbReference>
<dbReference type="CDD" id="cd03801">
    <property type="entry name" value="GT4_PimA-like"/>
    <property type="match status" value="1"/>
</dbReference>
<evidence type="ECO:0000259" key="1">
    <source>
        <dbReference type="Pfam" id="PF00534"/>
    </source>
</evidence>
<dbReference type="PANTHER" id="PTHR12526">
    <property type="entry name" value="GLYCOSYLTRANSFERASE"/>
    <property type="match status" value="1"/>
</dbReference>
<reference evidence="3 4" key="1">
    <citation type="submission" date="2019-06" db="EMBL/GenBank/DDBJ databases">
        <title>Psychrobacillus vulpis sp. nov., a new species isolated from feces of a red fox that inhabits in The Tablas de Daimiel Natural Park, Albacete, Spain.</title>
        <authorList>
            <person name="Rodriguez M."/>
            <person name="Reina J.C."/>
            <person name="Bejar V."/>
            <person name="Llamas I."/>
        </authorList>
    </citation>
    <scope>NUCLEOTIDE SEQUENCE [LARGE SCALE GENOMIC DNA]</scope>
    <source>
        <strain evidence="3 4">Z8</strain>
    </source>
</reference>
<gene>
    <name evidence="3" type="ORF">FG384_15660</name>
</gene>
<proteinExistence type="predicted"/>
<dbReference type="SUPFAM" id="SSF53756">
    <property type="entry name" value="UDP-Glycosyltransferase/glycogen phosphorylase"/>
    <property type="match status" value="1"/>
</dbReference>
<sequence>MNDSSSQVPYPYLVSATDQYYGVNITPTEDNQTIMKKRKKEKKKDSLDRKKRKNLRILIATYWDYPAIGGLQKYITTLKDGMEKLGHYVDVIAPNHFPNKIKDLNKKIVTETKQFYINRYGSYSDKIVKENRRLASYEIMLRNMSLEKYDIFHAQDRFTANILGRLNEDYQKPLFFTPHGFMTQRRLNFNLIEQGSLEEAYFLSLDQKAVESSDHVITLCDTFHPMLEKLGAKESKITTVYTGIDFKSMNPRRARKKLEDKTIVTCITRLRPRKGHKYLFEALSLLKSTLKNVDVWIVGDGEMREELENQVQDLQLNNVFFLGERNDIPRLLSQSDIFVLPTTSDTLPIAIIEAMFAQKAIITTNCGGIPEIIQDNHSGLIAEPGNSLQLAEKLSLLLSDSALRETLAQNAKAFADKHLTSTNMIKKIEEIYQSFHRQGENENAT</sequence>
<dbReference type="GO" id="GO:0016757">
    <property type="term" value="F:glycosyltransferase activity"/>
    <property type="evidence" value="ECO:0007669"/>
    <property type="project" value="InterPro"/>
</dbReference>
<feature type="domain" description="Glycosyl transferase family 1" evidence="1">
    <location>
        <begin position="253"/>
        <end position="413"/>
    </location>
</feature>
<dbReference type="Pfam" id="PF13439">
    <property type="entry name" value="Glyco_transf_4"/>
    <property type="match status" value="1"/>
</dbReference>
<dbReference type="OrthoDB" id="9815550at2"/>
<comment type="caution">
    <text evidence="3">The sequence shown here is derived from an EMBL/GenBank/DDBJ whole genome shotgun (WGS) entry which is preliminary data.</text>
</comment>
<dbReference type="InterPro" id="IPR028098">
    <property type="entry name" value="Glyco_trans_4-like_N"/>
</dbReference>
<accession>A0A544TMM0</accession>